<keyword evidence="3" id="KW-1185">Reference proteome</keyword>
<gene>
    <name evidence="2" type="ORF">K469DRAFT_756208</name>
</gene>
<dbReference type="AlphaFoldDB" id="A0A6A6D8X1"/>
<sequence length="172" mass="19184">MRGSRLWFVRDPALGLRTQFVEDAFRCDSKPCPPTLAQYTGNDESGKASARPGMDSDLPRERPIHAQRLKPGKHHDRAIYDPDDDKIDTKDPKAYRLGKLTIQGSTVQETSSRQVVAANLSKEPAYQHPTPQTTSPMWAFGVEESETLGPVKNPFGLQLRERNEKPGSLISV</sequence>
<accession>A0A6A6D8X1</accession>
<dbReference type="EMBL" id="ML994730">
    <property type="protein sequence ID" value="KAF2175523.1"/>
    <property type="molecule type" value="Genomic_DNA"/>
</dbReference>
<feature type="region of interest" description="Disordered" evidence="1">
    <location>
        <begin position="149"/>
        <end position="172"/>
    </location>
</feature>
<proteinExistence type="predicted"/>
<feature type="compositionally biased region" description="Basic residues" evidence="1">
    <location>
        <begin position="65"/>
        <end position="76"/>
    </location>
</feature>
<reference evidence="2" key="1">
    <citation type="journal article" date="2020" name="Stud. Mycol.">
        <title>101 Dothideomycetes genomes: a test case for predicting lifestyles and emergence of pathogens.</title>
        <authorList>
            <person name="Haridas S."/>
            <person name="Albert R."/>
            <person name="Binder M."/>
            <person name="Bloem J."/>
            <person name="Labutti K."/>
            <person name="Salamov A."/>
            <person name="Andreopoulos B."/>
            <person name="Baker S."/>
            <person name="Barry K."/>
            <person name="Bills G."/>
            <person name="Bluhm B."/>
            <person name="Cannon C."/>
            <person name="Castanera R."/>
            <person name="Culley D."/>
            <person name="Daum C."/>
            <person name="Ezra D."/>
            <person name="Gonzalez J."/>
            <person name="Henrissat B."/>
            <person name="Kuo A."/>
            <person name="Liang C."/>
            <person name="Lipzen A."/>
            <person name="Lutzoni F."/>
            <person name="Magnuson J."/>
            <person name="Mondo S."/>
            <person name="Nolan M."/>
            <person name="Ohm R."/>
            <person name="Pangilinan J."/>
            <person name="Park H.-J."/>
            <person name="Ramirez L."/>
            <person name="Alfaro M."/>
            <person name="Sun H."/>
            <person name="Tritt A."/>
            <person name="Yoshinaga Y."/>
            <person name="Zwiers L.-H."/>
            <person name="Turgeon B."/>
            <person name="Goodwin S."/>
            <person name="Spatafora J."/>
            <person name="Crous P."/>
            <person name="Grigoriev I."/>
        </authorList>
    </citation>
    <scope>NUCLEOTIDE SEQUENCE</scope>
    <source>
        <strain evidence="2">CBS 207.26</strain>
    </source>
</reference>
<dbReference type="Proteomes" id="UP000800200">
    <property type="component" value="Unassembled WGS sequence"/>
</dbReference>
<name>A0A6A6D8X1_9PEZI</name>
<feature type="region of interest" description="Disordered" evidence="1">
    <location>
        <begin position="31"/>
        <end position="92"/>
    </location>
</feature>
<evidence type="ECO:0000313" key="2">
    <source>
        <dbReference type="EMBL" id="KAF2175523.1"/>
    </source>
</evidence>
<protein>
    <submittedName>
        <fullName evidence="2">Uncharacterized protein</fullName>
    </submittedName>
</protein>
<evidence type="ECO:0000256" key="1">
    <source>
        <dbReference type="SAM" id="MobiDB-lite"/>
    </source>
</evidence>
<evidence type="ECO:0000313" key="3">
    <source>
        <dbReference type="Proteomes" id="UP000800200"/>
    </source>
</evidence>
<organism evidence="2 3">
    <name type="scientific">Zopfia rhizophila CBS 207.26</name>
    <dbReference type="NCBI Taxonomy" id="1314779"/>
    <lineage>
        <taxon>Eukaryota</taxon>
        <taxon>Fungi</taxon>
        <taxon>Dikarya</taxon>
        <taxon>Ascomycota</taxon>
        <taxon>Pezizomycotina</taxon>
        <taxon>Dothideomycetes</taxon>
        <taxon>Dothideomycetes incertae sedis</taxon>
        <taxon>Zopfiaceae</taxon>
        <taxon>Zopfia</taxon>
    </lineage>
</organism>